<keyword evidence="2" id="KW-1185">Reference proteome</keyword>
<dbReference type="EMBL" id="JADNYJ010000074">
    <property type="protein sequence ID" value="KAF8890832.1"/>
    <property type="molecule type" value="Genomic_DNA"/>
</dbReference>
<name>A0A9P5NIP9_GYMJU</name>
<sequence>MPEGVHTGDIESIQSETNAPYVFKPDSEEEDFSNAFLHDALYSNKTREEISEELLTYSKLRVSNVDFFSWDQILHVDSEDHRVNEAIMQEKKQELSSYLNTIRGLSFSRDISPIFSSSYAESILNFFDQTGKNPANSAGDGKWDTILVKVRAAQAFQMSIAKKRVSA</sequence>
<evidence type="ECO:0000313" key="1">
    <source>
        <dbReference type="EMBL" id="KAF8890832.1"/>
    </source>
</evidence>
<organism evidence="1 2">
    <name type="scientific">Gymnopilus junonius</name>
    <name type="common">Spectacular rustgill mushroom</name>
    <name type="synonym">Gymnopilus spectabilis subsp. junonius</name>
    <dbReference type="NCBI Taxonomy" id="109634"/>
    <lineage>
        <taxon>Eukaryota</taxon>
        <taxon>Fungi</taxon>
        <taxon>Dikarya</taxon>
        <taxon>Basidiomycota</taxon>
        <taxon>Agaricomycotina</taxon>
        <taxon>Agaricomycetes</taxon>
        <taxon>Agaricomycetidae</taxon>
        <taxon>Agaricales</taxon>
        <taxon>Agaricineae</taxon>
        <taxon>Hymenogastraceae</taxon>
        <taxon>Gymnopilus</taxon>
    </lineage>
</organism>
<comment type="caution">
    <text evidence="1">The sequence shown here is derived from an EMBL/GenBank/DDBJ whole genome shotgun (WGS) entry which is preliminary data.</text>
</comment>
<dbReference type="AlphaFoldDB" id="A0A9P5NIP9"/>
<dbReference type="Proteomes" id="UP000724874">
    <property type="component" value="Unassembled WGS sequence"/>
</dbReference>
<protein>
    <submittedName>
        <fullName evidence="1">Uncharacterized protein</fullName>
    </submittedName>
</protein>
<evidence type="ECO:0000313" key="2">
    <source>
        <dbReference type="Proteomes" id="UP000724874"/>
    </source>
</evidence>
<reference evidence="1" key="1">
    <citation type="submission" date="2020-11" db="EMBL/GenBank/DDBJ databases">
        <authorList>
            <consortium name="DOE Joint Genome Institute"/>
            <person name="Ahrendt S."/>
            <person name="Riley R."/>
            <person name="Andreopoulos W."/>
            <person name="LaButti K."/>
            <person name="Pangilinan J."/>
            <person name="Ruiz-duenas F.J."/>
            <person name="Barrasa J.M."/>
            <person name="Sanchez-Garcia M."/>
            <person name="Camarero S."/>
            <person name="Miyauchi S."/>
            <person name="Serrano A."/>
            <person name="Linde D."/>
            <person name="Babiker R."/>
            <person name="Drula E."/>
            <person name="Ayuso-Fernandez I."/>
            <person name="Pacheco R."/>
            <person name="Padilla G."/>
            <person name="Ferreira P."/>
            <person name="Barriuso J."/>
            <person name="Kellner H."/>
            <person name="Castanera R."/>
            <person name="Alfaro M."/>
            <person name="Ramirez L."/>
            <person name="Pisabarro A.G."/>
            <person name="Kuo A."/>
            <person name="Tritt A."/>
            <person name="Lipzen A."/>
            <person name="He G."/>
            <person name="Yan M."/>
            <person name="Ng V."/>
            <person name="Cullen D."/>
            <person name="Martin F."/>
            <person name="Rosso M.-N."/>
            <person name="Henrissat B."/>
            <person name="Hibbett D."/>
            <person name="Martinez A.T."/>
            <person name="Grigoriev I.V."/>
        </authorList>
    </citation>
    <scope>NUCLEOTIDE SEQUENCE</scope>
    <source>
        <strain evidence="1">AH 44721</strain>
    </source>
</reference>
<proteinExistence type="predicted"/>
<gene>
    <name evidence="1" type="ORF">CPB84DRAFT_1749029</name>
</gene>
<accession>A0A9P5NIP9</accession>